<evidence type="ECO:0000313" key="3">
    <source>
        <dbReference type="Proteomes" id="UP000284731"/>
    </source>
</evidence>
<dbReference type="PANTHER" id="PTHR43031">
    <property type="entry name" value="FAD-DEPENDENT OXIDOREDUCTASE"/>
    <property type="match status" value="1"/>
</dbReference>
<accession>A0A412PAS2</accession>
<feature type="domain" description="Rhodanese" evidence="1">
    <location>
        <begin position="21"/>
        <end position="102"/>
    </location>
</feature>
<dbReference type="Gene3D" id="3.40.250.10">
    <property type="entry name" value="Rhodanese-like domain"/>
    <property type="match status" value="1"/>
</dbReference>
<dbReference type="Proteomes" id="UP000284731">
    <property type="component" value="Unassembled WGS sequence"/>
</dbReference>
<dbReference type="RefSeq" id="WP_006526206.1">
    <property type="nucleotide sequence ID" value="NZ_CABJCF010000005.1"/>
</dbReference>
<dbReference type="PANTHER" id="PTHR43031:SF1">
    <property type="entry name" value="PYRIDINE NUCLEOTIDE-DISULPHIDE OXIDOREDUCTASE"/>
    <property type="match status" value="1"/>
</dbReference>
<dbReference type="InterPro" id="IPR036873">
    <property type="entry name" value="Rhodanese-like_dom_sf"/>
</dbReference>
<dbReference type="SUPFAM" id="SSF52821">
    <property type="entry name" value="Rhodanese/Cell cycle control phosphatase"/>
    <property type="match status" value="1"/>
</dbReference>
<evidence type="ECO:0000313" key="2">
    <source>
        <dbReference type="EMBL" id="RGT53697.1"/>
    </source>
</evidence>
<dbReference type="SMART" id="SM00450">
    <property type="entry name" value="RHOD"/>
    <property type="match status" value="1"/>
</dbReference>
<comment type="caution">
    <text evidence="2">The sequence shown here is derived from an EMBL/GenBank/DDBJ whole genome shotgun (WGS) entry which is preliminary data.</text>
</comment>
<dbReference type="PROSITE" id="PS50206">
    <property type="entry name" value="RHODANESE_3"/>
    <property type="match status" value="1"/>
</dbReference>
<organism evidence="2 3">
    <name type="scientific">Solobacterium moorei</name>
    <dbReference type="NCBI Taxonomy" id="102148"/>
    <lineage>
        <taxon>Bacteria</taxon>
        <taxon>Bacillati</taxon>
        <taxon>Bacillota</taxon>
        <taxon>Erysipelotrichia</taxon>
        <taxon>Erysipelotrichales</taxon>
        <taxon>Erysipelotrichaceae</taxon>
        <taxon>Solobacterium</taxon>
    </lineage>
</organism>
<sequence>MGLFDIFRPIDINEELENMKEIPEAVLLDVREADEYEEEHIPNSVNIPLSSLEMIENMHYAKDIPLFVYCHSGRRSGLAVMKLKGMGYTNAKNIGGIIHYKKA</sequence>
<dbReference type="EMBL" id="QRWX01000005">
    <property type="protein sequence ID" value="RGT53697.1"/>
    <property type="molecule type" value="Genomic_DNA"/>
</dbReference>
<dbReference type="Pfam" id="PF00581">
    <property type="entry name" value="Rhodanese"/>
    <property type="match status" value="1"/>
</dbReference>
<dbReference type="AlphaFoldDB" id="A0A412PAS2"/>
<dbReference type="InterPro" id="IPR050229">
    <property type="entry name" value="GlpE_sulfurtransferase"/>
</dbReference>
<name>A0A412PAS2_9FIRM</name>
<reference evidence="2 3" key="1">
    <citation type="submission" date="2018-08" db="EMBL/GenBank/DDBJ databases">
        <title>A genome reference for cultivated species of the human gut microbiota.</title>
        <authorList>
            <person name="Zou Y."/>
            <person name="Xue W."/>
            <person name="Luo G."/>
        </authorList>
    </citation>
    <scope>NUCLEOTIDE SEQUENCE [LARGE SCALE GENOMIC DNA]</scope>
    <source>
        <strain evidence="2 3">AF18-46</strain>
    </source>
</reference>
<dbReference type="CDD" id="cd00158">
    <property type="entry name" value="RHOD"/>
    <property type="match status" value="1"/>
</dbReference>
<proteinExistence type="predicted"/>
<evidence type="ECO:0000259" key="1">
    <source>
        <dbReference type="PROSITE" id="PS50206"/>
    </source>
</evidence>
<dbReference type="InterPro" id="IPR001763">
    <property type="entry name" value="Rhodanese-like_dom"/>
</dbReference>
<gene>
    <name evidence="2" type="ORF">DWX20_09680</name>
</gene>
<protein>
    <submittedName>
        <fullName evidence="2">Rhodanese-like domain-containing protein</fullName>
    </submittedName>
</protein>